<gene>
    <name evidence="1" type="ORF">SVUK_LOCUS10519</name>
</gene>
<dbReference type="SUPFAM" id="SSF82895">
    <property type="entry name" value="TSP-1 type 1 repeat"/>
    <property type="match status" value="1"/>
</dbReference>
<dbReference type="Proteomes" id="UP000270094">
    <property type="component" value="Unassembled WGS sequence"/>
</dbReference>
<protein>
    <recommendedName>
        <fullName evidence="3">CCN TSP1 domain-containing protein</fullName>
    </recommendedName>
</protein>
<name>A0A3P7IRJ1_STRVU</name>
<dbReference type="PROSITE" id="PS50092">
    <property type="entry name" value="TSP1"/>
    <property type="match status" value="1"/>
</dbReference>
<dbReference type="Pfam" id="PF00090">
    <property type="entry name" value="TSP_1"/>
    <property type="match status" value="1"/>
</dbReference>
<dbReference type="EMBL" id="UYYB01095449">
    <property type="protein sequence ID" value="VDM75521.1"/>
    <property type="molecule type" value="Genomic_DNA"/>
</dbReference>
<reference evidence="1 2" key="1">
    <citation type="submission" date="2018-11" db="EMBL/GenBank/DDBJ databases">
        <authorList>
            <consortium name="Pathogen Informatics"/>
        </authorList>
    </citation>
    <scope>NUCLEOTIDE SEQUENCE [LARGE SCALE GENOMIC DNA]</scope>
</reference>
<organism evidence="1 2">
    <name type="scientific">Strongylus vulgaris</name>
    <name type="common">Blood worm</name>
    <dbReference type="NCBI Taxonomy" id="40348"/>
    <lineage>
        <taxon>Eukaryota</taxon>
        <taxon>Metazoa</taxon>
        <taxon>Ecdysozoa</taxon>
        <taxon>Nematoda</taxon>
        <taxon>Chromadorea</taxon>
        <taxon>Rhabditida</taxon>
        <taxon>Rhabditina</taxon>
        <taxon>Rhabditomorpha</taxon>
        <taxon>Strongyloidea</taxon>
        <taxon>Strongylidae</taxon>
        <taxon>Strongylus</taxon>
    </lineage>
</organism>
<proteinExistence type="predicted"/>
<evidence type="ECO:0000313" key="1">
    <source>
        <dbReference type="EMBL" id="VDM75521.1"/>
    </source>
</evidence>
<dbReference type="SMART" id="SM00209">
    <property type="entry name" value="TSP1"/>
    <property type="match status" value="1"/>
</dbReference>
<keyword evidence="2" id="KW-1185">Reference proteome</keyword>
<accession>A0A3P7IRJ1</accession>
<dbReference type="InterPro" id="IPR000884">
    <property type="entry name" value="TSP1_rpt"/>
</dbReference>
<sequence>MQSQNEVYLSAIVVKTEKCEWTRWSQWSACTVSCGMGEKLRKRRCSCGIDDLYVLLACANDQICLPVYSFLPLSMYLT</sequence>
<dbReference type="InterPro" id="IPR036383">
    <property type="entry name" value="TSP1_rpt_sf"/>
</dbReference>
<dbReference type="Gene3D" id="2.20.100.10">
    <property type="entry name" value="Thrombospondin type-1 (TSP1) repeat"/>
    <property type="match status" value="1"/>
</dbReference>
<evidence type="ECO:0008006" key="3">
    <source>
        <dbReference type="Google" id="ProtNLM"/>
    </source>
</evidence>
<dbReference type="AlphaFoldDB" id="A0A3P7IRJ1"/>
<evidence type="ECO:0000313" key="2">
    <source>
        <dbReference type="Proteomes" id="UP000270094"/>
    </source>
</evidence>
<dbReference type="OrthoDB" id="5868789at2759"/>